<dbReference type="SUPFAM" id="SSF49363">
    <property type="entry name" value="Purple acid phosphatase, N-terminal domain"/>
    <property type="match status" value="1"/>
</dbReference>
<dbReference type="AlphaFoldDB" id="A0A1H1URE7"/>
<sequence>MAFSMINSSRPRRRRVAAAVGVATLVGCGAFAANAYADSPAAPYDILLGVGSDETSRNLAWYVPDDADQEVVLQETKRLRGGEFTDRARVVDAVEKQNWVGATTAYNARVTLDGLKPNTGYSYKVGSSDAWSPTYTFTTGNSGNGRPFSFLFFGDPQIGSSGDAVADGKGWAATLEHAQRNDTDAELLVSGGDQVESANNEDHWNNFADSSDVLKQVAWASTIGNHESGGQAILQHNFTPNTDHDPSFYPGGNTATAAGGDYWFTHNGVLFIDINSNAYRDDSDPAHLAYVKDVIAEHGAGSKWTVLVYHHSIYSPAAHANDSDNKVRRQDFTTEFSELGVDLVLQGHDHSYSRSYQIKNGAKADARETPDQNKVDLGLGGVVYVTANSASGSKYYDLTAPSDPSYGPDPLDTSDGRKRHWANAAENQEHVRSYIRVDVRSDRLQLRGIRAGDCDDLATNPAVARNNVKWCGSEQNNTILDPATNKVIGVQKNVPVAETGSLIDGQTYTRHAKNGAE</sequence>
<evidence type="ECO:0000313" key="5">
    <source>
        <dbReference type="EMBL" id="SDS74831.1"/>
    </source>
</evidence>
<evidence type="ECO:0000256" key="1">
    <source>
        <dbReference type="ARBA" id="ARBA00022729"/>
    </source>
</evidence>
<keyword evidence="6" id="KW-1185">Reference proteome</keyword>
<dbReference type="EMBL" id="LT629772">
    <property type="protein sequence ID" value="SDS74831.1"/>
    <property type="molecule type" value="Genomic_DNA"/>
</dbReference>
<dbReference type="GO" id="GO:0046872">
    <property type="term" value="F:metal ion binding"/>
    <property type="evidence" value="ECO:0007669"/>
    <property type="project" value="InterPro"/>
</dbReference>
<dbReference type="PANTHER" id="PTHR45867">
    <property type="entry name" value="PURPLE ACID PHOSPHATASE"/>
    <property type="match status" value="1"/>
</dbReference>
<feature type="domain" description="Purple acid phosphatase N-terminal" evidence="4">
    <location>
        <begin position="43"/>
        <end position="139"/>
    </location>
</feature>
<evidence type="ECO:0000313" key="6">
    <source>
        <dbReference type="Proteomes" id="UP000199103"/>
    </source>
</evidence>
<dbReference type="InterPro" id="IPR029052">
    <property type="entry name" value="Metallo-depent_PP-like"/>
</dbReference>
<dbReference type="Proteomes" id="UP000199103">
    <property type="component" value="Chromosome I"/>
</dbReference>
<feature type="domain" description="Calcineurin-like phosphoesterase" evidence="3">
    <location>
        <begin position="149"/>
        <end position="352"/>
    </location>
</feature>
<accession>A0A1H1URE7</accession>
<dbReference type="STRING" id="630515.SAMN04489812_2894"/>
<feature type="signal peptide" evidence="2">
    <location>
        <begin position="1"/>
        <end position="32"/>
    </location>
</feature>
<evidence type="ECO:0000256" key="2">
    <source>
        <dbReference type="SAM" id="SignalP"/>
    </source>
</evidence>
<protein>
    <submittedName>
        <fullName evidence="5">Calcineurin-like phosphoesterase</fullName>
    </submittedName>
</protein>
<keyword evidence="1 2" id="KW-0732">Signal</keyword>
<dbReference type="InterPro" id="IPR004843">
    <property type="entry name" value="Calcineurin-like_PHP"/>
</dbReference>
<dbReference type="SUPFAM" id="SSF56300">
    <property type="entry name" value="Metallo-dependent phosphatases"/>
    <property type="match status" value="1"/>
</dbReference>
<dbReference type="GO" id="GO:0003993">
    <property type="term" value="F:acid phosphatase activity"/>
    <property type="evidence" value="ECO:0007669"/>
    <property type="project" value="InterPro"/>
</dbReference>
<evidence type="ECO:0000259" key="4">
    <source>
        <dbReference type="Pfam" id="PF16656"/>
    </source>
</evidence>
<dbReference type="PANTHER" id="PTHR45867:SF3">
    <property type="entry name" value="ACID PHOSPHATASE TYPE 7"/>
    <property type="match status" value="1"/>
</dbReference>
<dbReference type="InterPro" id="IPR015914">
    <property type="entry name" value="PAPs_N"/>
</dbReference>
<dbReference type="Gene3D" id="2.60.40.380">
    <property type="entry name" value="Purple acid phosphatase-like, N-terminal"/>
    <property type="match status" value="1"/>
</dbReference>
<dbReference type="Gene3D" id="3.60.21.10">
    <property type="match status" value="1"/>
</dbReference>
<dbReference type="OrthoDB" id="9804511at2"/>
<reference evidence="5 6" key="1">
    <citation type="submission" date="2016-10" db="EMBL/GenBank/DDBJ databases">
        <authorList>
            <person name="de Groot N.N."/>
        </authorList>
    </citation>
    <scope>NUCLEOTIDE SEQUENCE [LARGE SCALE GENOMIC DNA]</scope>
    <source>
        <strain evidence="5 6">DSM 21800</strain>
    </source>
</reference>
<gene>
    <name evidence="5" type="ORF">SAMN04489812_2894</name>
</gene>
<feature type="chain" id="PRO_5009262493" evidence="2">
    <location>
        <begin position="33"/>
        <end position="517"/>
    </location>
</feature>
<dbReference type="Pfam" id="PF16656">
    <property type="entry name" value="Pur_ac_phosph_N"/>
    <property type="match status" value="1"/>
</dbReference>
<proteinExistence type="predicted"/>
<organism evidence="5 6">
    <name type="scientific">Microlunatus soli</name>
    <dbReference type="NCBI Taxonomy" id="630515"/>
    <lineage>
        <taxon>Bacteria</taxon>
        <taxon>Bacillati</taxon>
        <taxon>Actinomycetota</taxon>
        <taxon>Actinomycetes</taxon>
        <taxon>Propionibacteriales</taxon>
        <taxon>Propionibacteriaceae</taxon>
        <taxon>Microlunatus</taxon>
    </lineage>
</organism>
<evidence type="ECO:0000259" key="3">
    <source>
        <dbReference type="Pfam" id="PF00149"/>
    </source>
</evidence>
<name>A0A1H1URE7_9ACTN</name>
<dbReference type="Pfam" id="PF00149">
    <property type="entry name" value="Metallophos"/>
    <property type="match status" value="1"/>
</dbReference>
<dbReference type="InterPro" id="IPR008963">
    <property type="entry name" value="Purple_acid_Pase-like_N"/>
</dbReference>